<evidence type="ECO:0000259" key="4">
    <source>
        <dbReference type="PROSITE" id="PS51186"/>
    </source>
</evidence>
<dbReference type="CDD" id="cd04301">
    <property type="entry name" value="NAT_SF"/>
    <property type="match status" value="1"/>
</dbReference>
<dbReference type="Proteomes" id="UP001500420">
    <property type="component" value="Unassembled WGS sequence"/>
</dbReference>
<proteinExistence type="inferred from homology"/>
<comment type="caution">
    <text evidence="5">The sequence shown here is derived from an EMBL/GenBank/DDBJ whole genome shotgun (WGS) entry which is preliminary data.</text>
</comment>
<sequence>MPGPTFARGETVELRTIEPEDAEFLQRTVNDPRVRTSLAAYEPTNGPAESEWIESLDEGDGADFLICVDGEPVGTIGLKPPNEVWGAAEIGYMISPDEWGEGYATDAVETICRYAFEERRLNKAYATVYETNPASRRVLEKAGFTEEGVHRNEGFTEGEHVDIHRYGLLVDEWDR</sequence>
<dbReference type="InterPro" id="IPR000182">
    <property type="entry name" value="GNAT_dom"/>
</dbReference>
<keyword evidence="6" id="KW-1185">Reference proteome</keyword>
<feature type="domain" description="N-acetyltransferase" evidence="4">
    <location>
        <begin position="12"/>
        <end position="168"/>
    </location>
</feature>
<dbReference type="SUPFAM" id="SSF55729">
    <property type="entry name" value="Acyl-CoA N-acyltransferases (Nat)"/>
    <property type="match status" value="1"/>
</dbReference>
<protein>
    <submittedName>
        <fullName evidence="5">GNAT family protein</fullName>
    </submittedName>
</protein>
<dbReference type="AlphaFoldDB" id="A0AAV3T595"/>
<evidence type="ECO:0000256" key="2">
    <source>
        <dbReference type="ARBA" id="ARBA00023315"/>
    </source>
</evidence>
<organism evidence="5 6">
    <name type="scientific">Natronoarchaeum mannanilyticum</name>
    <dbReference type="NCBI Taxonomy" id="926360"/>
    <lineage>
        <taxon>Archaea</taxon>
        <taxon>Methanobacteriati</taxon>
        <taxon>Methanobacteriota</taxon>
        <taxon>Stenosarchaea group</taxon>
        <taxon>Halobacteria</taxon>
        <taxon>Halobacteriales</taxon>
        <taxon>Natronoarchaeaceae</taxon>
    </lineage>
</organism>
<keyword evidence="1" id="KW-0808">Transferase</keyword>
<evidence type="ECO:0000256" key="3">
    <source>
        <dbReference type="ARBA" id="ARBA00038502"/>
    </source>
</evidence>
<evidence type="ECO:0000256" key="1">
    <source>
        <dbReference type="ARBA" id="ARBA00022679"/>
    </source>
</evidence>
<dbReference type="PANTHER" id="PTHR43792:SF8">
    <property type="entry name" value="[RIBOSOMAL PROTEIN US5]-ALANINE N-ACETYLTRANSFERASE"/>
    <property type="match status" value="1"/>
</dbReference>
<dbReference type="PANTHER" id="PTHR43792">
    <property type="entry name" value="GNAT FAMILY, PUTATIVE (AFU_ORTHOLOGUE AFUA_3G00765)-RELATED-RELATED"/>
    <property type="match status" value="1"/>
</dbReference>
<dbReference type="InterPro" id="IPR051531">
    <property type="entry name" value="N-acetyltransferase"/>
</dbReference>
<reference evidence="5 6" key="1">
    <citation type="journal article" date="2019" name="Int. J. Syst. Evol. Microbiol.">
        <title>The Global Catalogue of Microorganisms (GCM) 10K type strain sequencing project: providing services to taxonomists for standard genome sequencing and annotation.</title>
        <authorList>
            <consortium name="The Broad Institute Genomics Platform"/>
            <consortium name="The Broad Institute Genome Sequencing Center for Infectious Disease"/>
            <person name="Wu L."/>
            <person name="Ma J."/>
        </authorList>
    </citation>
    <scope>NUCLEOTIDE SEQUENCE [LARGE SCALE GENOMIC DNA]</scope>
    <source>
        <strain evidence="5 6">JCM 16328</strain>
    </source>
</reference>
<dbReference type="InterPro" id="IPR016181">
    <property type="entry name" value="Acyl_CoA_acyltransferase"/>
</dbReference>
<dbReference type="PROSITE" id="PS51186">
    <property type="entry name" value="GNAT"/>
    <property type="match status" value="1"/>
</dbReference>
<dbReference type="GO" id="GO:0016747">
    <property type="term" value="F:acyltransferase activity, transferring groups other than amino-acyl groups"/>
    <property type="evidence" value="ECO:0007669"/>
    <property type="project" value="InterPro"/>
</dbReference>
<dbReference type="EMBL" id="BAAADV010000001">
    <property type="protein sequence ID" value="GAA0664074.1"/>
    <property type="molecule type" value="Genomic_DNA"/>
</dbReference>
<accession>A0AAV3T595</accession>
<name>A0AAV3T595_9EURY</name>
<evidence type="ECO:0000313" key="5">
    <source>
        <dbReference type="EMBL" id="GAA0664074.1"/>
    </source>
</evidence>
<keyword evidence="2" id="KW-0012">Acyltransferase</keyword>
<evidence type="ECO:0000313" key="6">
    <source>
        <dbReference type="Proteomes" id="UP001500420"/>
    </source>
</evidence>
<gene>
    <name evidence="5" type="ORF">GCM10009020_06120</name>
</gene>
<comment type="similarity">
    <text evidence="3">Belongs to the acetyltransferase family. RimJ subfamily.</text>
</comment>
<dbReference type="RefSeq" id="WP_343772386.1">
    <property type="nucleotide sequence ID" value="NZ_BAAADV010000001.1"/>
</dbReference>
<dbReference type="Pfam" id="PF13302">
    <property type="entry name" value="Acetyltransf_3"/>
    <property type="match status" value="1"/>
</dbReference>
<dbReference type="Gene3D" id="3.40.630.30">
    <property type="match status" value="1"/>
</dbReference>